<dbReference type="AlphaFoldDB" id="A0A845E0U7"/>
<dbReference type="PANTHER" id="PTHR12526">
    <property type="entry name" value="GLYCOSYLTRANSFERASE"/>
    <property type="match status" value="1"/>
</dbReference>
<dbReference type="EMBL" id="WMEZ01000002">
    <property type="protein sequence ID" value="MYL49264.1"/>
    <property type="molecule type" value="Genomic_DNA"/>
</dbReference>
<evidence type="ECO:0000313" key="4">
    <source>
        <dbReference type="Proteomes" id="UP000447393"/>
    </source>
</evidence>
<dbReference type="SUPFAM" id="SSF53756">
    <property type="entry name" value="UDP-Glycosyltransferase/glycogen phosphorylase"/>
    <property type="match status" value="1"/>
</dbReference>
<dbReference type="PANTHER" id="PTHR12526:SF630">
    <property type="entry name" value="GLYCOSYLTRANSFERASE"/>
    <property type="match status" value="1"/>
</dbReference>
<comment type="caution">
    <text evidence="3">The sequence shown here is derived from an EMBL/GenBank/DDBJ whole genome shotgun (WGS) entry which is preliminary data.</text>
</comment>
<dbReference type="InterPro" id="IPR001296">
    <property type="entry name" value="Glyco_trans_1"/>
</dbReference>
<dbReference type="Pfam" id="PF13439">
    <property type="entry name" value="Glyco_transf_4"/>
    <property type="match status" value="1"/>
</dbReference>
<dbReference type="Gene3D" id="3.40.50.2000">
    <property type="entry name" value="Glycogen Phosphorylase B"/>
    <property type="match status" value="2"/>
</dbReference>
<keyword evidence="3" id="KW-0808">Transferase</keyword>
<accession>A0A845E0U7</accession>
<dbReference type="InterPro" id="IPR028098">
    <property type="entry name" value="Glyco_trans_4-like_N"/>
</dbReference>
<sequence length="358" mass="41301">MEVVTVNVLFLTDKLSFGGAEIYFCKLENHLEHPDLNFYYAAGPGDLQDRLTNKDHYVELKREKHFSNLLKLKKVMKLHEISLIHANSLRMVLYGVALKMVTRRPIKLLYTKHNITWLELKSRKIFSTLMNRFVDRIITVSNFEKKSLLESGVQKEIIKTIYNGVDLEQFIFREKRENQTFNVGVLARLSKEKNLEFFIEIARKFKGMKNVNFVIGGDGPERKNLETLIDRYGLSGNVKMLGSIKNPEKFIGDMDVMLLTSNREVFPMVILESMAVGTPIISIDRGGISEALLEGQTGYLVTEHSTEAFHEKILTLFADSTKHRELSMKARQRVEEEFSLNKMVGETIQEYLDRKDVV</sequence>
<evidence type="ECO:0000313" key="3">
    <source>
        <dbReference type="EMBL" id="MYL49264.1"/>
    </source>
</evidence>
<evidence type="ECO:0000259" key="2">
    <source>
        <dbReference type="Pfam" id="PF13439"/>
    </source>
</evidence>
<feature type="domain" description="Glycosyl transferase family 1" evidence="1">
    <location>
        <begin position="174"/>
        <end position="333"/>
    </location>
</feature>
<gene>
    <name evidence="3" type="ORF">GLV98_07195</name>
</gene>
<organism evidence="3 4">
    <name type="scientific">Halobacillus litoralis</name>
    <dbReference type="NCBI Taxonomy" id="45668"/>
    <lineage>
        <taxon>Bacteria</taxon>
        <taxon>Bacillati</taxon>
        <taxon>Bacillota</taxon>
        <taxon>Bacilli</taxon>
        <taxon>Bacillales</taxon>
        <taxon>Bacillaceae</taxon>
        <taxon>Halobacillus</taxon>
    </lineage>
</organism>
<dbReference type="Proteomes" id="UP000447393">
    <property type="component" value="Unassembled WGS sequence"/>
</dbReference>
<name>A0A845E0U7_9BACI</name>
<evidence type="ECO:0000259" key="1">
    <source>
        <dbReference type="Pfam" id="PF00534"/>
    </source>
</evidence>
<dbReference type="Pfam" id="PF00534">
    <property type="entry name" value="Glycos_transf_1"/>
    <property type="match status" value="1"/>
</dbReference>
<reference evidence="3 4" key="1">
    <citation type="submission" date="2019-11" db="EMBL/GenBank/DDBJ databases">
        <title>Genome sequences of 17 halophilic strains isolated from different environments.</title>
        <authorList>
            <person name="Furrow R.E."/>
        </authorList>
    </citation>
    <scope>NUCLEOTIDE SEQUENCE [LARGE SCALE GENOMIC DNA]</scope>
    <source>
        <strain evidence="3 4">22505_10_Sand</strain>
    </source>
</reference>
<protein>
    <submittedName>
        <fullName evidence="3">Glycosyltransferase</fullName>
    </submittedName>
</protein>
<feature type="domain" description="Glycosyltransferase subfamily 4-like N-terminal" evidence="2">
    <location>
        <begin position="18"/>
        <end position="169"/>
    </location>
</feature>
<dbReference type="OrthoDB" id="139410at2"/>
<dbReference type="CDD" id="cd03819">
    <property type="entry name" value="GT4_WavL-like"/>
    <property type="match status" value="1"/>
</dbReference>
<dbReference type="GO" id="GO:0016757">
    <property type="term" value="F:glycosyltransferase activity"/>
    <property type="evidence" value="ECO:0007669"/>
    <property type="project" value="InterPro"/>
</dbReference>
<proteinExistence type="predicted"/>